<evidence type="ECO:0000313" key="3">
    <source>
        <dbReference type="Proteomes" id="UP001180020"/>
    </source>
</evidence>
<dbReference type="Proteomes" id="UP001180020">
    <property type="component" value="Unassembled WGS sequence"/>
</dbReference>
<comment type="caution">
    <text evidence="2">The sequence shown here is derived from an EMBL/GenBank/DDBJ whole genome shotgun (WGS) entry which is preliminary data.</text>
</comment>
<reference evidence="2" key="2">
    <citation type="submission" date="2023-06" db="EMBL/GenBank/DDBJ databases">
        <authorList>
            <person name="Ma L."/>
            <person name="Liu K.-W."/>
            <person name="Li Z."/>
            <person name="Hsiao Y.-Y."/>
            <person name="Qi Y."/>
            <person name="Fu T."/>
            <person name="Tang G."/>
            <person name="Zhang D."/>
            <person name="Sun W.-H."/>
            <person name="Liu D.-K."/>
            <person name="Li Y."/>
            <person name="Chen G.-Z."/>
            <person name="Liu X.-D."/>
            <person name="Liao X.-Y."/>
            <person name="Jiang Y.-T."/>
            <person name="Yu X."/>
            <person name="Hao Y."/>
            <person name="Huang J."/>
            <person name="Zhao X.-W."/>
            <person name="Ke S."/>
            <person name="Chen Y.-Y."/>
            <person name="Wu W.-L."/>
            <person name="Hsu J.-L."/>
            <person name="Lin Y.-F."/>
            <person name="Huang M.-D."/>
            <person name="Li C.-Y."/>
            <person name="Huang L."/>
            <person name="Wang Z.-W."/>
            <person name="Zhao X."/>
            <person name="Zhong W.-Y."/>
            <person name="Peng D.-H."/>
            <person name="Ahmad S."/>
            <person name="Lan S."/>
            <person name="Zhang J.-S."/>
            <person name="Tsai W.-C."/>
            <person name="Van De Peer Y."/>
            <person name="Liu Z.-J."/>
        </authorList>
    </citation>
    <scope>NUCLEOTIDE SEQUENCE</scope>
    <source>
        <strain evidence="2">CP</strain>
        <tissue evidence="2">Leaves</tissue>
    </source>
</reference>
<keyword evidence="3" id="KW-1185">Reference proteome</keyword>
<dbReference type="EMBL" id="JAUJYO010000021">
    <property type="protein sequence ID" value="KAK1283702.1"/>
    <property type="molecule type" value="Genomic_DNA"/>
</dbReference>
<feature type="region of interest" description="Disordered" evidence="1">
    <location>
        <begin position="96"/>
        <end position="118"/>
    </location>
</feature>
<evidence type="ECO:0000313" key="2">
    <source>
        <dbReference type="EMBL" id="KAK1283702.1"/>
    </source>
</evidence>
<name>A0AAV9C5L4_ACOCL</name>
<dbReference type="Gene3D" id="3.30.200.20">
    <property type="entry name" value="Phosphorylase Kinase, domain 1"/>
    <property type="match status" value="1"/>
</dbReference>
<dbReference type="AlphaFoldDB" id="A0AAV9C5L4"/>
<evidence type="ECO:0000256" key="1">
    <source>
        <dbReference type="SAM" id="MobiDB-lite"/>
    </source>
</evidence>
<reference evidence="2" key="1">
    <citation type="journal article" date="2023" name="Nat. Commun.">
        <title>Diploid and tetraploid genomes of Acorus and the evolution of monocots.</title>
        <authorList>
            <person name="Ma L."/>
            <person name="Liu K.W."/>
            <person name="Li Z."/>
            <person name="Hsiao Y.Y."/>
            <person name="Qi Y."/>
            <person name="Fu T."/>
            <person name="Tang G.D."/>
            <person name="Zhang D."/>
            <person name="Sun W.H."/>
            <person name="Liu D.K."/>
            <person name="Li Y."/>
            <person name="Chen G.Z."/>
            <person name="Liu X.D."/>
            <person name="Liao X.Y."/>
            <person name="Jiang Y.T."/>
            <person name="Yu X."/>
            <person name="Hao Y."/>
            <person name="Huang J."/>
            <person name="Zhao X.W."/>
            <person name="Ke S."/>
            <person name="Chen Y.Y."/>
            <person name="Wu W.L."/>
            <person name="Hsu J.L."/>
            <person name="Lin Y.F."/>
            <person name="Huang M.D."/>
            <person name="Li C.Y."/>
            <person name="Huang L."/>
            <person name="Wang Z.W."/>
            <person name="Zhao X."/>
            <person name="Zhong W.Y."/>
            <person name="Peng D.H."/>
            <person name="Ahmad S."/>
            <person name="Lan S."/>
            <person name="Zhang J.S."/>
            <person name="Tsai W.C."/>
            <person name="Van de Peer Y."/>
            <person name="Liu Z.J."/>
        </authorList>
    </citation>
    <scope>NUCLEOTIDE SEQUENCE</scope>
    <source>
        <strain evidence="2">CP</strain>
    </source>
</reference>
<organism evidence="2 3">
    <name type="scientific">Acorus calamus</name>
    <name type="common">Sweet flag</name>
    <dbReference type="NCBI Taxonomy" id="4465"/>
    <lineage>
        <taxon>Eukaryota</taxon>
        <taxon>Viridiplantae</taxon>
        <taxon>Streptophyta</taxon>
        <taxon>Embryophyta</taxon>
        <taxon>Tracheophyta</taxon>
        <taxon>Spermatophyta</taxon>
        <taxon>Magnoliopsida</taxon>
        <taxon>Liliopsida</taxon>
        <taxon>Acoraceae</taxon>
        <taxon>Acorus</taxon>
    </lineage>
</organism>
<dbReference type="GO" id="GO:0016301">
    <property type="term" value="F:kinase activity"/>
    <property type="evidence" value="ECO:0007669"/>
    <property type="project" value="UniProtKB-KW"/>
</dbReference>
<dbReference type="PANTHER" id="PTHR32278:SF111">
    <property type="entry name" value="F-BOX PROTEIN PP2-B12-RELATED"/>
    <property type="match status" value="1"/>
</dbReference>
<sequence length="230" mass="25799">MDVKILSGDTRYAAYLVFKLSDEVYGLNWPPQRSYVRFRDSPLNHNVYIHPQMTRMSDPPAGRVPHRRGDGWMEVEMGEFYVENGAEGEVDMSLTEANEKQKQKKPASETATKKEAGNGNIAVQTFTFHEPASATENFRQECLLGEGGFGRVYMGCLENNGQVTGMSDSPAGRVPHWRGDGWMEVEMEMGEFYVENGAEGEVDMSLTEVHGGQWKKGLIVLGIEVRPKEE</sequence>
<keyword evidence="2" id="KW-0418">Kinase</keyword>
<accession>A0AAV9C5L4</accession>
<protein>
    <submittedName>
        <fullName evidence="2">Serine/threonine-protein kinase</fullName>
    </submittedName>
</protein>
<keyword evidence="2" id="KW-0808">Transferase</keyword>
<dbReference type="InterPro" id="IPR025886">
    <property type="entry name" value="PP2-like"/>
</dbReference>
<dbReference type="InterPro" id="IPR011009">
    <property type="entry name" value="Kinase-like_dom_sf"/>
</dbReference>
<gene>
    <name evidence="2" type="ORF">QJS10_CPB21g00114</name>
</gene>
<dbReference type="PANTHER" id="PTHR32278">
    <property type="entry name" value="F-BOX DOMAIN-CONTAINING PROTEIN"/>
    <property type="match status" value="1"/>
</dbReference>
<dbReference type="Pfam" id="PF14299">
    <property type="entry name" value="PP2"/>
    <property type="match status" value="2"/>
</dbReference>
<dbReference type="SUPFAM" id="SSF56112">
    <property type="entry name" value="Protein kinase-like (PK-like)"/>
    <property type="match status" value="1"/>
</dbReference>
<proteinExistence type="predicted"/>